<dbReference type="InterPro" id="IPR029052">
    <property type="entry name" value="Metallo-depent_PP-like"/>
</dbReference>
<feature type="domain" description="Calcineurin-like phosphoesterase" evidence="2">
    <location>
        <begin position="59"/>
        <end position="266"/>
    </location>
</feature>
<evidence type="ECO:0000313" key="3">
    <source>
        <dbReference type="EMBL" id="GMI25805.1"/>
    </source>
</evidence>
<evidence type="ECO:0000313" key="4">
    <source>
        <dbReference type="Proteomes" id="UP001165060"/>
    </source>
</evidence>
<dbReference type="Proteomes" id="UP001165060">
    <property type="component" value="Unassembled WGS sequence"/>
</dbReference>
<gene>
    <name evidence="3" type="ORF">TeGR_g2509</name>
</gene>
<reference evidence="3 4" key="1">
    <citation type="journal article" date="2023" name="Commun. Biol.">
        <title>Genome analysis of Parmales, the sister group of diatoms, reveals the evolutionary specialization of diatoms from phago-mixotrophs to photoautotrophs.</title>
        <authorList>
            <person name="Ban H."/>
            <person name="Sato S."/>
            <person name="Yoshikawa S."/>
            <person name="Yamada K."/>
            <person name="Nakamura Y."/>
            <person name="Ichinomiya M."/>
            <person name="Sato N."/>
            <person name="Blanc-Mathieu R."/>
            <person name="Endo H."/>
            <person name="Kuwata A."/>
            <person name="Ogata H."/>
        </authorList>
    </citation>
    <scope>NUCLEOTIDE SEQUENCE [LARGE SCALE GENOMIC DNA]</scope>
</reference>
<name>A0ABQ6MGF0_9STRA</name>
<evidence type="ECO:0000259" key="2">
    <source>
        <dbReference type="Pfam" id="PF00149"/>
    </source>
</evidence>
<dbReference type="Pfam" id="PF00149">
    <property type="entry name" value="Metallophos"/>
    <property type="match status" value="1"/>
</dbReference>
<feature type="region of interest" description="Disordered" evidence="1">
    <location>
        <begin position="409"/>
        <end position="441"/>
    </location>
</feature>
<dbReference type="SUPFAM" id="SSF56300">
    <property type="entry name" value="Metallo-dependent phosphatases"/>
    <property type="match status" value="1"/>
</dbReference>
<sequence length="441" mass="48850">MGRCYLNNFRGVKHAFNTYTDPANSGVYNAYTGEPMSVADLQDPSVYPPKAPADAEPIKLAIASDWGSGTMESAAVAELMAQFDAHYTMHMGDVYYESLDHEIKTAVLGEAPNEYQKGVVWPDGSRRTFMLSANHELLSLGYGYFDTLLPNKDQEASFMSLETEYWRIIGLDTGYGAYNTFDWITAIDELSETDAPLQDEQMDWLNATLNLAEACKEDPRGIILTSHHQPFSDFVRDEAYPAAAKQLATLVPKDCSVLWLSGHEHEFSLYDLNENFDGVEMSVYHRLLGNGGFPQRPQQPSKHTALKAWDNRKYKTFQKNGGGEEDYVFNGYMTLVLDGPCAVVEYRTFACAGGGNATCAVAEGPSFEESTLLATESFAVSADGKVELVDQHLDGSLMTVLEDGVGLTADQMSDPPKYRQRYASLGGDHDKATKKRDEQGW</sequence>
<dbReference type="EMBL" id="BRYB01001439">
    <property type="protein sequence ID" value="GMI25805.1"/>
    <property type="molecule type" value="Genomic_DNA"/>
</dbReference>
<protein>
    <recommendedName>
        <fullName evidence="2">Calcineurin-like phosphoesterase domain-containing protein</fullName>
    </recommendedName>
</protein>
<feature type="compositionally biased region" description="Basic and acidic residues" evidence="1">
    <location>
        <begin position="427"/>
        <end position="441"/>
    </location>
</feature>
<dbReference type="InterPro" id="IPR004843">
    <property type="entry name" value="Calcineurin-like_PHP"/>
</dbReference>
<evidence type="ECO:0000256" key="1">
    <source>
        <dbReference type="SAM" id="MobiDB-lite"/>
    </source>
</evidence>
<accession>A0ABQ6MGF0</accession>
<organism evidence="3 4">
    <name type="scientific">Tetraparma gracilis</name>
    <dbReference type="NCBI Taxonomy" id="2962635"/>
    <lineage>
        <taxon>Eukaryota</taxon>
        <taxon>Sar</taxon>
        <taxon>Stramenopiles</taxon>
        <taxon>Ochrophyta</taxon>
        <taxon>Bolidophyceae</taxon>
        <taxon>Parmales</taxon>
        <taxon>Triparmaceae</taxon>
        <taxon>Tetraparma</taxon>
    </lineage>
</organism>
<dbReference type="Gene3D" id="3.60.21.10">
    <property type="match status" value="1"/>
</dbReference>
<keyword evidence="4" id="KW-1185">Reference proteome</keyword>
<comment type="caution">
    <text evidence="3">The sequence shown here is derived from an EMBL/GenBank/DDBJ whole genome shotgun (WGS) entry which is preliminary data.</text>
</comment>
<proteinExistence type="predicted"/>